<dbReference type="EMBL" id="LCYG01000055">
    <property type="protein sequence ID" value="KLK91469.1"/>
    <property type="molecule type" value="Genomic_DNA"/>
</dbReference>
<dbReference type="PATRIC" id="fig|1225564.3.peg.5382"/>
<accession>A0A0H1R8U3</accession>
<evidence type="ECO:0000313" key="1">
    <source>
        <dbReference type="EMBL" id="KLK91469.1"/>
    </source>
</evidence>
<organism evidence="1 2">
    <name type="scientific">Microvirga vignae</name>
    <dbReference type="NCBI Taxonomy" id="1225564"/>
    <lineage>
        <taxon>Bacteria</taxon>
        <taxon>Pseudomonadati</taxon>
        <taxon>Pseudomonadota</taxon>
        <taxon>Alphaproteobacteria</taxon>
        <taxon>Hyphomicrobiales</taxon>
        <taxon>Methylobacteriaceae</taxon>
        <taxon>Microvirga</taxon>
    </lineage>
</organism>
<sequence length="274" mass="31427">MREVVDLYSDGRAGDLIIIPGKGYNSTVYFGEFVNGFDPNLTVESVRYPGERIPARKVRWLPVNLAKGQFNRRLIRLMQNRQALIRITREEDRREVYSHTYGDYVWRESSGNLIRVTEDEIDLYDLNKAVDLTNYFASQYLALKKGELSTFLQLEFNQAIDRYYDKRYFGGVNVEIHSPGYFGRPMKDALLAGYVSAMLALSAAGVPAQEAVDVQVRNSANAVVSICDQQLEKDIRETMEMYANIHLWETEVCPRRRATMEGVGLKTDVTIQRE</sequence>
<proteinExistence type="predicted"/>
<gene>
    <name evidence="1" type="ORF">AA309_20325</name>
</gene>
<protein>
    <submittedName>
        <fullName evidence="1">Uncharacterized protein</fullName>
    </submittedName>
</protein>
<name>A0A0H1R8U3_9HYPH</name>
<keyword evidence="2" id="KW-1185">Reference proteome</keyword>
<dbReference type="AlphaFoldDB" id="A0A0H1R8U3"/>
<dbReference type="Proteomes" id="UP000035489">
    <property type="component" value="Unassembled WGS sequence"/>
</dbReference>
<evidence type="ECO:0000313" key="2">
    <source>
        <dbReference type="Proteomes" id="UP000035489"/>
    </source>
</evidence>
<reference evidence="1 2" key="1">
    <citation type="submission" date="2015-05" db="EMBL/GenBank/DDBJ databases">
        <title>Draft genome sequence of Microvirga vignae strain BR3299, a novel nitrogen fixing bacteria isolated from Brazil semi-aired region.</title>
        <authorList>
            <person name="Zilli J.E."/>
            <person name="Passos S.R."/>
            <person name="Leite J."/>
            <person name="Baldani J.I."/>
            <person name="Xavier G.R."/>
            <person name="Rumjaneck N.G."/>
            <person name="Simoes-Araujo J.L."/>
        </authorList>
    </citation>
    <scope>NUCLEOTIDE SEQUENCE [LARGE SCALE GENOMIC DNA]</scope>
    <source>
        <strain evidence="1 2">BR3299</strain>
    </source>
</reference>
<comment type="caution">
    <text evidence="1">The sequence shown here is derived from an EMBL/GenBank/DDBJ whole genome shotgun (WGS) entry which is preliminary data.</text>
</comment>